<dbReference type="Proteomes" id="UP000821845">
    <property type="component" value="Chromosome 1"/>
</dbReference>
<evidence type="ECO:0000313" key="2">
    <source>
        <dbReference type="Proteomes" id="UP000821845"/>
    </source>
</evidence>
<organism evidence="1 2">
    <name type="scientific">Hyalomma asiaticum</name>
    <name type="common">Tick</name>
    <dbReference type="NCBI Taxonomy" id="266040"/>
    <lineage>
        <taxon>Eukaryota</taxon>
        <taxon>Metazoa</taxon>
        <taxon>Ecdysozoa</taxon>
        <taxon>Arthropoda</taxon>
        <taxon>Chelicerata</taxon>
        <taxon>Arachnida</taxon>
        <taxon>Acari</taxon>
        <taxon>Parasitiformes</taxon>
        <taxon>Ixodida</taxon>
        <taxon>Ixodoidea</taxon>
        <taxon>Ixodidae</taxon>
        <taxon>Hyalomminae</taxon>
        <taxon>Hyalomma</taxon>
    </lineage>
</organism>
<accession>A0ACB7TIE9</accession>
<proteinExistence type="predicted"/>
<name>A0ACB7TIE9_HYAAI</name>
<reference evidence="1" key="1">
    <citation type="submission" date="2020-05" db="EMBL/GenBank/DDBJ databases">
        <title>Large-scale comparative analyses of tick genomes elucidate their genetic diversity and vector capacities.</title>
        <authorList>
            <person name="Jia N."/>
            <person name="Wang J."/>
            <person name="Shi W."/>
            <person name="Du L."/>
            <person name="Sun Y."/>
            <person name="Zhan W."/>
            <person name="Jiang J."/>
            <person name="Wang Q."/>
            <person name="Zhang B."/>
            <person name="Ji P."/>
            <person name="Sakyi L.B."/>
            <person name="Cui X."/>
            <person name="Yuan T."/>
            <person name="Jiang B."/>
            <person name="Yang W."/>
            <person name="Lam T.T.-Y."/>
            <person name="Chang Q."/>
            <person name="Ding S."/>
            <person name="Wang X."/>
            <person name="Zhu J."/>
            <person name="Ruan X."/>
            <person name="Zhao L."/>
            <person name="Wei J."/>
            <person name="Que T."/>
            <person name="Du C."/>
            <person name="Cheng J."/>
            <person name="Dai P."/>
            <person name="Han X."/>
            <person name="Huang E."/>
            <person name="Gao Y."/>
            <person name="Liu J."/>
            <person name="Shao H."/>
            <person name="Ye R."/>
            <person name="Li L."/>
            <person name="Wei W."/>
            <person name="Wang X."/>
            <person name="Wang C."/>
            <person name="Yang T."/>
            <person name="Huo Q."/>
            <person name="Li W."/>
            <person name="Guo W."/>
            <person name="Chen H."/>
            <person name="Zhou L."/>
            <person name="Ni X."/>
            <person name="Tian J."/>
            <person name="Zhou Y."/>
            <person name="Sheng Y."/>
            <person name="Liu T."/>
            <person name="Pan Y."/>
            <person name="Xia L."/>
            <person name="Li J."/>
            <person name="Zhao F."/>
            <person name="Cao W."/>
        </authorList>
    </citation>
    <scope>NUCLEOTIDE SEQUENCE</scope>
    <source>
        <strain evidence="1">Hyas-2018</strain>
    </source>
</reference>
<protein>
    <submittedName>
        <fullName evidence="1">Uncharacterized protein</fullName>
    </submittedName>
</protein>
<evidence type="ECO:0000313" key="1">
    <source>
        <dbReference type="EMBL" id="KAH6946575.1"/>
    </source>
</evidence>
<keyword evidence="2" id="KW-1185">Reference proteome</keyword>
<dbReference type="EMBL" id="CM023481">
    <property type="protein sequence ID" value="KAH6946575.1"/>
    <property type="molecule type" value="Genomic_DNA"/>
</dbReference>
<sequence>MRKKRRPCSILASNEDSGVAPCLPDVSMYSSVVPMVSTPQRLTVVKPIHQDESLVELFALIESNPCLWKNDSRNFKNLRLKRRLWDRFAVHLQKRFPMLGPFTADNLRYVYSIKRRQYYDELKDKTVRTESGELEYSGRWKFFDCLSFLRVHSEPFRTAVTNPMFHFETDQLLELEDESDDVLLDDGETSAVEPDELCILPDSILGPSEVHVNDKPAVSVSVAYASDRRSPSSPPPTKKARLLSSILSVQPEATCKDVPRVESVHSLSPAVGGLYDECDQFGNIIANYMRRLSDKDRLEFHCHIMSCTKDFFKCFMRFNNPQSERRK</sequence>
<comment type="caution">
    <text evidence="1">The sequence shown here is derived from an EMBL/GenBank/DDBJ whole genome shotgun (WGS) entry which is preliminary data.</text>
</comment>
<gene>
    <name evidence="1" type="ORF">HPB50_014056</name>
</gene>